<reference evidence="1" key="1">
    <citation type="submission" date="2020-02" db="EMBL/GenBank/DDBJ databases">
        <authorList>
            <person name="Meier V. D."/>
        </authorList>
    </citation>
    <scope>NUCLEOTIDE SEQUENCE</scope>
    <source>
        <strain evidence="1">AVDCRST_MAG01</strain>
    </source>
</reference>
<organism evidence="1">
    <name type="scientific">uncultured Rubrobacteraceae bacterium</name>
    <dbReference type="NCBI Taxonomy" id="349277"/>
    <lineage>
        <taxon>Bacteria</taxon>
        <taxon>Bacillati</taxon>
        <taxon>Actinomycetota</taxon>
        <taxon>Rubrobacteria</taxon>
        <taxon>Rubrobacterales</taxon>
        <taxon>Rubrobacteraceae</taxon>
        <taxon>environmental samples</taxon>
    </lineage>
</organism>
<gene>
    <name evidence="1" type="ORF">AVDCRST_MAG01-01-3284</name>
</gene>
<proteinExistence type="predicted"/>
<protein>
    <submittedName>
        <fullName evidence="1">Uncharacterized protein</fullName>
    </submittedName>
</protein>
<name>A0A6J4QBX2_9ACTN</name>
<dbReference type="AlphaFoldDB" id="A0A6J4QBX2"/>
<dbReference type="EMBL" id="CADCUW010000429">
    <property type="protein sequence ID" value="CAA9436296.1"/>
    <property type="molecule type" value="Genomic_DNA"/>
</dbReference>
<evidence type="ECO:0000313" key="1">
    <source>
        <dbReference type="EMBL" id="CAA9436296.1"/>
    </source>
</evidence>
<accession>A0A6J4QBX2</accession>
<sequence>MLELTDGQRERVNELQALADEAKDGDRGARRRLRVALRQSAPEVVARCSDTATTYRGLLAKAASGGNPLVREAILERARLMASELAGENPTPLEMLLCDRVASLWVLVELQEALNSAWYSGQTKGKTSPAFMLQMVRLQESAHRRYLQAIKTLAQVQRLRRPDRLQVNIGGQHVNVS</sequence>